<organism evidence="1">
    <name type="scientific">marine sediment metagenome</name>
    <dbReference type="NCBI Taxonomy" id="412755"/>
    <lineage>
        <taxon>unclassified sequences</taxon>
        <taxon>metagenomes</taxon>
        <taxon>ecological metagenomes</taxon>
    </lineage>
</organism>
<comment type="caution">
    <text evidence="1">The sequence shown here is derived from an EMBL/GenBank/DDBJ whole genome shotgun (WGS) entry which is preliminary data.</text>
</comment>
<dbReference type="EMBL" id="LAZR01003345">
    <property type="protein sequence ID" value="KKN19339.1"/>
    <property type="molecule type" value="Genomic_DNA"/>
</dbReference>
<accession>A0A0F9NN84</accession>
<dbReference type="AlphaFoldDB" id="A0A0F9NN84"/>
<proteinExistence type="predicted"/>
<protein>
    <submittedName>
        <fullName evidence="1">Uncharacterized protein</fullName>
    </submittedName>
</protein>
<evidence type="ECO:0000313" key="1">
    <source>
        <dbReference type="EMBL" id="KKN19339.1"/>
    </source>
</evidence>
<sequence>MPRQRHYEYHREFKKQTPGMKAMISAGEKPGSGVIKALAMKKKKPKAPVKKKKLNIFQKAKKRLKKVFGKKGY</sequence>
<name>A0A0F9NN84_9ZZZZ</name>
<reference evidence="1" key="1">
    <citation type="journal article" date="2015" name="Nature">
        <title>Complex archaea that bridge the gap between prokaryotes and eukaryotes.</title>
        <authorList>
            <person name="Spang A."/>
            <person name="Saw J.H."/>
            <person name="Jorgensen S.L."/>
            <person name="Zaremba-Niedzwiedzka K."/>
            <person name="Martijn J."/>
            <person name="Lind A.E."/>
            <person name="van Eijk R."/>
            <person name="Schleper C."/>
            <person name="Guy L."/>
            <person name="Ettema T.J."/>
        </authorList>
    </citation>
    <scope>NUCLEOTIDE SEQUENCE</scope>
</reference>
<gene>
    <name evidence="1" type="ORF">LCGC14_0946740</name>
</gene>